<evidence type="ECO:0000259" key="5">
    <source>
        <dbReference type="PROSITE" id="PS50977"/>
    </source>
</evidence>
<evidence type="ECO:0000256" key="3">
    <source>
        <dbReference type="ARBA" id="ARBA00023163"/>
    </source>
</evidence>
<proteinExistence type="predicted"/>
<evidence type="ECO:0000313" key="6">
    <source>
        <dbReference type="EMBL" id="QKG22421.1"/>
    </source>
</evidence>
<dbReference type="GO" id="GO:0000976">
    <property type="term" value="F:transcription cis-regulatory region binding"/>
    <property type="evidence" value="ECO:0007669"/>
    <property type="project" value="TreeGrafter"/>
</dbReference>
<feature type="DNA-binding region" description="H-T-H motif" evidence="4">
    <location>
        <begin position="42"/>
        <end position="61"/>
    </location>
</feature>
<feature type="domain" description="HTH tetR-type" evidence="5">
    <location>
        <begin position="19"/>
        <end position="79"/>
    </location>
</feature>
<evidence type="ECO:0000313" key="7">
    <source>
        <dbReference type="Proteomes" id="UP000501240"/>
    </source>
</evidence>
<dbReference type="SUPFAM" id="SSF46689">
    <property type="entry name" value="Homeodomain-like"/>
    <property type="match status" value="1"/>
</dbReference>
<evidence type="ECO:0000256" key="2">
    <source>
        <dbReference type="ARBA" id="ARBA00023125"/>
    </source>
</evidence>
<dbReference type="PANTHER" id="PTHR30055">
    <property type="entry name" value="HTH-TYPE TRANSCRIPTIONAL REGULATOR RUTR"/>
    <property type="match status" value="1"/>
</dbReference>
<organism evidence="6 7">
    <name type="scientific">Actinomadura verrucosospora</name>
    <dbReference type="NCBI Taxonomy" id="46165"/>
    <lineage>
        <taxon>Bacteria</taxon>
        <taxon>Bacillati</taxon>
        <taxon>Actinomycetota</taxon>
        <taxon>Actinomycetes</taxon>
        <taxon>Streptosporangiales</taxon>
        <taxon>Thermomonosporaceae</taxon>
        <taxon>Actinomadura</taxon>
    </lineage>
</organism>
<dbReference type="PRINTS" id="PR00455">
    <property type="entry name" value="HTHTETR"/>
</dbReference>
<accession>A0A7D3ZKR2</accession>
<dbReference type="InterPro" id="IPR050109">
    <property type="entry name" value="HTH-type_TetR-like_transc_reg"/>
</dbReference>
<dbReference type="InterPro" id="IPR001647">
    <property type="entry name" value="HTH_TetR"/>
</dbReference>
<dbReference type="Gene3D" id="1.10.10.60">
    <property type="entry name" value="Homeodomain-like"/>
    <property type="match status" value="1"/>
</dbReference>
<dbReference type="PANTHER" id="PTHR30055:SF234">
    <property type="entry name" value="HTH-TYPE TRANSCRIPTIONAL REGULATOR BETI"/>
    <property type="match status" value="1"/>
</dbReference>
<dbReference type="Gene3D" id="1.10.357.10">
    <property type="entry name" value="Tetracycline Repressor, domain 2"/>
    <property type="match status" value="1"/>
</dbReference>
<dbReference type="Proteomes" id="UP000501240">
    <property type="component" value="Chromosome"/>
</dbReference>
<evidence type="ECO:0000256" key="1">
    <source>
        <dbReference type="ARBA" id="ARBA00023015"/>
    </source>
</evidence>
<gene>
    <name evidence="6" type="ORF">ACTIVE_4061</name>
</gene>
<keyword evidence="3" id="KW-0804">Transcription</keyword>
<dbReference type="AlphaFoldDB" id="A0A7D3ZKR2"/>
<dbReference type="InterPro" id="IPR009057">
    <property type="entry name" value="Homeodomain-like_sf"/>
</dbReference>
<dbReference type="EMBL" id="CP053892">
    <property type="protein sequence ID" value="QKG22421.1"/>
    <property type="molecule type" value="Genomic_DNA"/>
</dbReference>
<evidence type="ECO:0000256" key="4">
    <source>
        <dbReference type="PROSITE-ProRule" id="PRU00335"/>
    </source>
</evidence>
<reference evidence="6 7" key="1">
    <citation type="submission" date="2020-05" db="EMBL/GenBank/DDBJ databases">
        <title>Actinomadura verrucosospora NRRL-B18236 (PFL_A860) Genome sequencing and assembly.</title>
        <authorList>
            <person name="Samborskyy M."/>
        </authorList>
    </citation>
    <scope>NUCLEOTIDE SEQUENCE [LARGE SCALE GENOMIC DNA]</scope>
    <source>
        <strain evidence="6 7">NRRL:B18236</strain>
    </source>
</reference>
<keyword evidence="7" id="KW-1185">Reference proteome</keyword>
<dbReference type="PROSITE" id="PS50977">
    <property type="entry name" value="HTH_TETR_2"/>
    <property type="match status" value="1"/>
</dbReference>
<dbReference type="Pfam" id="PF00440">
    <property type="entry name" value="TetR_N"/>
    <property type="match status" value="1"/>
</dbReference>
<sequence>MMPATVFAMAEGLRERKKRETRRRIADAAVALFVERGFDRVTIAEVAAAADVSVNTVYNYFDAKEDLVLPLHHGDRLAGIVRERERGESAAGAVLRRLREEVGRRDPSLGLTSGFAGFYAMMRAAPTLVARLDEIAVRMTASLTDLLAAETGAAPGDPVPALVAGQIGWLHAHVLTEVGKRTDAREDPERTAEALIDLLDAIEELLGPRILDYARRH</sequence>
<name>A0A7D3ZKR2_ACTVE</name>
<keyword evidence="1" id="KW-0805">Transcription regulation</keyword>
<dbReference type="GO" id="GO:0003700">
    <property type="term" value="F:DNA-binding transcription factor activity"/>
    <property type="evidence" value="ECO:0007669"/>
    <property type="project" value="TreeGrafter"/>
</dbReference>
<keyword evidence="2 4" id="KW-0238">DNA-binding</keyword>
<protein>
    <submittedName>
        <fullName evidence="6">TetR family transcriptional regulator</fullName>
    </submittedName>
</protein>